<dbReference type="PROSITE" id="PS51257">
    <property type="entry name" value="PROKAR_LIPOPROTEIN"/>
    <property type="match status" value="1"/>
</dbReference>
<reference evidence="4" key="1">
    <citation type="submission" date="2018-06" db="EMBL/GenBank/DDBJ databases">
        <title>Description of Blautia argi sp. nov., a new anaerobic isolated from dog feces.</title>
        <authorList>
            <person name="Chang Y.-H."/>
            <person name="Paek J."/>
            <person name="Shin Y."/>
        </authorList>
    </citation>
    <scope>NUCLEOTIDE SEQUENCE [LARGE SCALE GENOMIC DNA]</scope>
    <source>
        <strain evidence="4">KCTC 15426</strain>
    </source>
</reference>
<feature type="region of interest" description="Disordered" evidence="1">
    <location>
        <begin position="36"/>
        <end position="58"/>
    </location>
</feature>
<evidence type="ECO:0000256" key="2">
    <source>
        <dbReference type="SAM" id="SignalP"/>
    </source>
</evidence>
<evidence type="ECO:0000256" key="1">
    <source>
        <dbReference type="SAM" id="MobiDB-lite"/>
    </source>
</evidence>
<dbReference type="OrthoDB" id="663332at2"/>
<accession>A0A2Z4UAT8</accession>
<keyword evidence="4" id="KW-1185">Reference proteome</keyword>
<evidence type="ECO:0008006" key="5">
    <source>
        <dbReference type="Google" id="ProtNLM"/>
    </source>
</evidence>
<feature type="region of interest" description="Disordered" evidence="1">
    <location>
        <begin position="146"/>
        <end position="205"/>
    </location>
</feature>
<dbReference type="RefSeq" id="WP_111919652.1">
    <property type="nucleotide sequence ID" value="NZ_CAUWHR010000004.1"/>
</dbReference>
<evidence type="ECO:0000313" key="3">
    <source>
        <dbReference type="EMBL" id="AWY98163.1"/>
    </source>
</evidence>
<dbReference type="EMBL" id="CP030280">
    <property type="protein sequence ID" value="AWY98163.1"/>
    <property type="molecule type" value="Genomic_DNA"/>
</dbReference>
<gene>
    <name evidence="3" type="ORF">DQQ01_08405</name>
</gene>
<proteinExistence type="predicted"/>
<organism evidence="3 4">
    <name type="scientific">Blautia argi</name>
    <dbReference type="NCBI Taxonomy" id="1912897"/>
    <lineage>
        <taxon>Bacteria</taxon>
        <taxon>Bacillati</taxon>
        <taxon>Bacillota</taxon>
        <taxon>Clostridia</taxon>
        <taxon>Lachnospirales</taxon>
        <taxon>Lachnospiraceae</taxon>
        <taxon>Blautia</taxon>
    </lineage>
</organism>
<keyword evidence="2" id="KW-0732">Signal</keyword>
<feature type="chain" id="PRO_5016421389" description="Ig-like domain-containing protein" evidence="2">
    <location>
        <begin position="28"/>
        <end position="205"/>
    </location>
</feature>
<sequence>MKNKWLKKTMLFLALSCLTFSVTGCKAEHLFDKVLEKTDSKESKEEKPEEVQETEPKVEVAKPEFTANLSGSVTYKKGDKAEPLTVEATTSDGGTITYQWYQSLTNTNGGGTVIEGEIKNTFTPPTKEEGTMYYYAVATSTIGESTNRITSDTKEVIVASEEQKAEETKPEEAKKEETKPEEKKTEEKSAEQPKENKPAEDQAAQ</sequence>
<dbReference type="Gene3D" id="2.60.40.2700">
    <property type="match status" value="1"/>
</dbReference>
<protein>
    <recommendedName>
        <fullName evidence="5">Ig-like domain-containing protein</fullName>
    </recommendedName>
</protein>
<dbReference type="Proteomes" id="UP000250003">
    <property type="component" value="Chromosome"/>
</dbReference>
<feature type="signal peptide" evidence="2">
    <location>
        <begin position="1"/>
        <end position="27"/>
    </location>
</feature>
<dbReference type="KEGG" id="blau:DQQ01_08405"/>
<feature type="compositionally biased region" description="Basic and acidic residues" evidence="1">
    <location>
        <begin position="151"/>
        <end position="205"/>
    </location>
</feature>
<name>A0A2Z4UAT8_9FIRM</name>
<evidence type="ECO:0000313" key="4">
    <source>
        <dbReference type="Proteomes" id="UP000250003"/>
    </source>
</evidence>
<dbReference type="AlphaFoldDB" id="A0A2Z4UAT8"/>